<dbReference type="InterPro" id="IPR048068">
    <property type="entry name" value="LarA-like"/>
</dbReference>
<feature type="domain" description="LarA-like N-terminal" evidence="1">
    <location>
        <begin position="100"/>
        <end position="266"/>
    </location>
</feature>
<accession>A0A6G7Y2X1</accession>
<dbReference type="Gene3D" id="3.90.226.30">
    <property type="match status" value="1"/>
</dbReference>
<dbReference type="Pfam" id="PF09861">
    <property type="entry name" value="Lar_N"/>
    <property type="match status" value="1"/>
</dbReference>
<dbReference type="Gene3D" id="3.40.50.11440">
    <property type="match status" value="1"/>
</dbReference>
<reference evidence="2 3" key="1">
    <citation type="submission" date="2020-03" db="EMBL/GenBank/DDBJ databases">
        <title>Propioniciclava sp. nov., isolated from Hydrophilus acuminatus.</title>
        <authorList>
            <person name="Hyun D.-W."/>
            <person name="Bae J.-W."/>
        </authorList>
    </citation>
    <scope>NUCLEOTIDE SEQUENCE [LARGE SCALE GENOMIC DNA]</scope>
    <source>
        <strain evidence="2 3">HDW11</strain>
    </source>
</reference>
<proteinExistence type="predicted"/>
<dbReference type="GO" id="GO:0050043">
    <property type="term" value="F:lactate racemase activity"/>
    <property type="evidence" value="ECO:0007669"/>
    <property type="project" value="InterPro"/>
</dbReference>
<name>A0A6G7Y2X1_9ACTN</name>
<dbReference type="AlphaFoldDB" id="A0A6G7Y2X1"/>
<dbReference type="PANTHER" id="PTHR33171">
    <property type="entry name" value="LAR_N DOMAIN-CONTAINING PROTEIN"/>
    <property type="match status" value="1"/>
</dbReference>
<gene>
    <name evidence="2" type="ORF">G7070_01360</name>
</gene>
<keyword evidence="3" id="KW-1185">Reference proteome</keyword>
<dbReference type="Proteomes" id="UP000501058">
    <property type="component" value="Chromosome"/>
</dbReference>
<dbReference type="PANTHER" id="PTHR33171:SF17">
    <property type="entry name" value="LARA-LIKE N-TERMINAL DOMAIN-CONTAINING PROTEIN"/>
    <property type="match status" value="1"/>
</dbReference>
<evidence type="ECO:0000313" key="2">
    <source>
        <dbReference type="EMBL" id="QIK71180.1"/>
    </source>
</evidence>
<evidence type="ECO:0000313" key="3">
    <source>
        <dbReference type="Proteomes" id="UP000501058"/>
    </source>
</evidence>
<sequence>MDDADGCGGPAVLGAGESTGHVKAFLVRATNPCSLRWRHLPSRQTGRTGPLLATGGRKLATDLTTTQEDAVTQHIAPPVDTIGGPHLTVSDAELDAFVARNFAEVDFDGKRVVLVVPDGTRSCPLPLLLRTVHRHLIDRVASLTTVIALGTHSYMEPDEIDAWFGVEAGSTLADTYPGMTVVNHEFLDHDKVVTLGTLTADEISVMTDGMVAEDVVVEMNRYVAEADINLVIGPVFPHEVVGISGGNKYFIPGCSTHDAIDLSHWVGALIGLETMIGTPGITPVRAIIDAGSAMIPGLRLALCLVVQSGSGEIESVSFGTSEESWAAAADVASQTHVVYVEEPFKKVIAMMPTRYDDIWTAAKGCYKMQPAMADGGEVIIYAPHVTEVSEQHPEIYDIGYHCIEYFTKQWEKFSHLPKGVLAHSTHVRGTGTYDPDTATEHNRIKVTLCTQIPEEVCASVNLGHLALEDADFDAWNADPDVFVQENAGEVLYRLKTD</sequence>
<organism evidence="2 3">
    <name type="scientific">Propioniciclava coleopterorum</name>
    <dbReference type="NCBI Taxonomy" id="2714937"/>
    <lineage>
        <taxon>Bacteria</taxon>
        <taxon>Bacillati</taxon>
        <taxon>Actinomycetota</taxon>
        <taxon>Actinomycetes</taxon>
        <taxon>Propionibacteriales</taxon>
        <taxon>Propionibacteriaceae</taxon>
        <taxon>Propioniciclava</taxon>
    </lineage>
</organism>
<dbReference type="EMBL" id="CP049865">
    <property type="protein sequence ID" value="QIK71180.1"/>
    <property type="molecule type" value="Genomic_DNA"/>
</dbReference>
<dbReference type="InterPro" id="IPR043166">
    <property type="entry name" value="LarA-like_C"/>
</dbReference>
<dbReference type="InterPro" id="IPR018657">
    <property type="entry name" value="LarA-like_N"/>
</dbReference>
<protein>
    <submittedName>
        <fullName evidence="2">DUF2088 domain-containing protein</fullName>
    </submittedName>
</protein>
<evidence type="ECO:0000259" key="1">
    <source>
        <dbReference type="Pfam" id="PF09861"/>
    </source>
</evidence>
<dbReference type="KEGG" id="prv:G7070_01360"/>